<dbReference type="AlphaFoldDB" id="A0A1V6N9A0"/>
<gene>
    <name evidence="1" type="ORF">PENPOL_c017G10460</name>
</gene>
<keyword evidence="2" id="KW-1185">Reference proteome</keyword>
<reference evidence="2" key="1">
    <citation type="journal article" date="2017" name="Nat. Microbiol.">
        <title>Global analysis of biosynthetic gene clusters reveals vast potential of secondary metabolite production in Penicillium species.</title>
        <authorList>
            <person name="Nielsen J.C."/>
            <person name="Grijseels S."/>
            <person name="Prigent S."/>
            <person name="Ji B."/>
            <person name="Dainat J."/>
            <person name="Nielsen K.F."/>
            <person name="Frisvad J.C."/>
            <person name="Workman M."/>
            <person name="Nielsen J."/>
        </authorList>
    </citation>
    <scope>NUCLEOTIDE SEQUENCE [LARGE SCALE GENOMIC DNA]</scope>
    <source>
        <strain evidence="2">IBT 4502</strain>
    </source>
</reference>
<comment type="caution">
    <text evidence="1">The sequence shown here is derived from an EMBL/GenBank/DDBJ whole genome shotgun (WGS) entry which is preliminary data.</text>
</comment>
<evidence type="ECO:0000313" key="1">
    <source>
        <dbReference type="EMBL" id="OQD61300.1"/>
    </source>
</evidence>
<organism evidence="1 2">
    <name type="scientific">Penicillium polonicum</name>
    <dbReference type="NCBI Taxonomy" id="60169"/>
    <lineage>
        <taxon>Eukaryota</taxon>
        <taxon>Fungi</taxon>
        <taxon>Dikarya</taxon>
        <taxon>Ascomycota</taxon>
        <taxon>Pezizomycotina</taxon>
        <taxon>Eurotiomycetes</taxon>
        <taxon>Eurotiomycetidae</taxon>
        <taxon>Eurotiales</taxon>
        <taxon>Aspergillaceae</taxon>
        <taxon>Penicillium</taxon>
    </lineage>
</organism>
<name>A0A1V6N9A0_PENPO</name>
<evidence type="ECO:0000313" key="2">
    <source>
        <dbReference type="Proteomes" id="UP000191408"/>
    </source>
</evidence>
<accession>A0A1V6N9A0</accession>
<dbReference type="EMBL" id="MDYM01000017">
    <property type="protein sequence ID" value="OQD61300.1"/>
    <property type="molecule type" value="Genomic_DNA"/>
</dbReference>
<proteinExistence type="predicted"/>
<dbReference type="Proteomes" id="UP000191408">
    <property type="component" value="Unassembled WGS sequence"/>
</dbReference>
<protein>
    <submittedName>
        <fullName evidence="1">Uncharacterized protein</fullName>
    </submittedName>
</protein>
<sequence length="52" mass="5993">MNNKYSSSYFEFRATKQTFVSSTLRKVRRVTCLPVLAPSKFGAELWDDLSSE</sequence>